<keyword evidence="3" id="KW-1185">Reference proteome</keyword>
<proteinExistence type="predicted"/>
<sequence length="164" mass="17675">MSSSSPSPSEAPSSVPAPTAVGTLPACCTEAFKEYYRRGEVPQFGCYDPIYLRQAFDTPSTLKHTSENPMHASFFPPFSSLVRAYAVHDTASFSSFLSGDIAGEPAVTEGANVDDAVTSAANRARPLQSWVQITSVEDMWNGPPLTTKIPPASDYERILLDRAP</sequence>
<dbReference type="RefSeq" id="XP_067754430.1">
    <property type="nucleotide sequence ID" value="XM_067898273.1"/>
</dbReference>
<organism evidence="2 3">
    <name type="scientific">Porcisia hertigi</name>
    <dbReference type="NCBI Taxonomy" id="2761500"/>
    <lineage>
        <taxon>Eukaryota</taxon>
        <taxon>Discoba</taxon>
        <taxon>Euglenozoa</taxon>
        <taxon>Kinetoplastea</taxon>
        <taxon>Metakinetoplastina</taxon>
        <taxon>Trypanosomatida</taxon>
        <taxon>Trypanosomatidae</taxon>
        <taxon>Leishmaniinae</taxon>
        <taxon>Porcisia</taxon>
    </lineage>
</organism>
<feature type="compositionally biased region" description="Low complexity" evidence="1">
    <location>
        <begin position="1"/>
        <end position="18"/>
    </location>
</feature>
<gene>
    <name evidence="2" type="ORF">JKF63_02233</name>
</gene>
<evidence type="ECO:0000256" key="1">
    <source>
        <dbReference type="SAM" id="MobiDB-lite"/>
    </source>
</evidence>
<reference evidence="2 3" key="1">
    <citation type="submission" date="2021-02" db="EMBL/GenBank/DDBJ databases">
        <title>Porcisia hertigi Genome sequencing and assembly.</title>
        <authorList>
            <person name="Almutairi H."/>
            <person name="Gatherer D."/>
        </authorList>
    </citation>
    <scope>NUCLEOTIDE SEQUENCE [LARGE SCALE GENOMIC DNA]</scope>
    <source>
        <strain evidence="2 3">C119</strain>
    </source>
</reference>
<evidence type="ECO:0000313" key="3">
    <source>
        <dbReference type="Proteomes" id="UP000674318"/>
    </source>
</evidence>
<evidence type="ECO:0000313" key="2">
    <source>
        <dbReference type="EMBL" id="KAG5495178.1"/>
    </source>
</evidence>
<protein>
    <submittedName>
        <fullName evidence="2">Uncharacterized protein</fullName>
    </submittedName>
</protein>
<accession>A0A836IIB6</accession>
<dbReference type="EMBL" id="JAFJZO010000033">
    <property type="protein sequence ID" value="KAG5495178.1"/>
    <property type="molecule type" value="Genomic_DNA"/>
</dbReference>
<dbReference type="GeneID" id="94288350"/>
<dbReference type="Proteomes" id="UP000674318">
    <property type="component" value="Unassembled WGS sequence"/>
</dbReference>
<dbReference type="OrthoDB" id="272761at2759"/>
<comment type="caution">
    <text evidence="2">The sequence shown here is derived from an EMBL/GenBank/DDBJ whole genome shotgun (WGS) entry which is preliminary data.</text>
</comment>
<feature type="region of interest" description="Disordered" evidence="1">
    <location>
        <begin position="1"/>
        <end position="20"/>
    </location>
</feature>
<dbReference type="KEGG" id="phet:94288350"/>
<name>A0A836IIB6_9TRYP</name>
<dbReference type="AlphaFoldDB" id="A0A836IIB6"/>